<dbReference type="EMBL" id="DSRD01000216">
    <property type="protein sequence ID" value="HGW93309.1"/>
    <property type="molecule type" value="Genomic_DNA"/>
</dbReference>
<reference evidence="2" key="1">
    <citation type="journal article" date="2020" name="mSystems">
        <title>Genome- and Community-Level Interaction Insights into Carbon Utilization and Element Cycling Functions of Hydrothermarchaeota in Hydrothermal Sediment.</title>
        <authorList>
            <person name="Zhou Z."/>
            <person name="Liu Y."/>
            <person name="Xu W."/>
            <person name="Pan J."/>
            <person name="Luo Z.H."/>
            <person name="Li M."/>
        </authorList>
    </citation>
    <scope>NUCLEOTIDE SEQUENCE [LARGE SCALE GENOMIC DNA]</scope>
    <source>
        <strain evidence="2">SpSt-402</strain>
    </source>
</reference>
<protein>
    <submittedName>
        <fullName evidence="2">KGK domain-containing protein</fullName>
    </submittedName>
</protein>
<sequence length="141" mass="16580">MNEFQPLSDDEVLYVSLGRVLMSNPTFKVGEFLDALAQAISDREDDWSDDNEGWFSDGLECEALRFNAQGWQRGKVRIRLEFAPDGPRPQLPERRTSHARRPEKIDPRTDDIYRFDRDEGMRAERPRLELDDIYRAPDDEY</sequence>
<gene>
    <name evidence="2" type="ORF">ENR47_03340</name>
</gene>
<dbReference type="AlphaFoldDB" id="A0A832H1L5"/>
<name>A0A832H1L5_9CYAN</name>
<proteinExistence type="predicted"/>
<evidence type="ECO:0000313" key="2">
    <source>
        <dbReference type="EMBL" id="HGW93309.1"/>
    </source>
</evidence>
<feature type="region of interest" description="Disordered" evidence="1">
    <location>
        <begin position="83"/>
        <end position="117"/>
    </location>
</feature>
<comment type="caution">
    <text evidence="2">The sequence shown here is derived from an EMBL/GenBank/DDBJ whole genome shotgun (WGS) entry which is preliminary data.</text>
</comment>
<organism evidence="2">
    <name type="scientific">Oscillatoriales cyanobacterium SpSt-402</name>
    <dbReference type="NCBI Taxonomy" id="2282168"/>
    <lineage>
        <taxon>Bacteria</taxon>
        <taxon>Bacillati</taxon>
        <taxon>Cyanobacteriota</taxon>
        <taxon>Cyanophyceae</taxon>
        <taxon>Oscillatoriophycideae</taxon>
        <taxon>Oscillatoriales</taxon>
    </lineage>
</organism>
<accession>A0A832H1L5</accession>
<evidence type="ECO:0000256" key="1">
    <source>
        <dbReference type="SAM" id="MobiDB-lite"/>
    </source>
</evidence>
<dbReference type="InterPro" id="IPR014971">
    <property type="entry name" value="KGK"/>
</dbReference>
<dbReference type="Pfam" id="PF08872">
    <property type="entry name" value="KGK"/>
    <property type="match status" value="1"/>
</dbReference>
<feature type="compositionally biased region" description="Basic and acidic residues" evidence="1">
    <location>
        <begin position="91"/>
        <end position="117"/>
    </location>
</feature>